<name>A0A5K4FAR9_SCHMA</name>
<evidence type="ECO:0000313" key="1">
    <source>
        <dbReference type="Proteomes" id="UP000008854"/>
    </source>
</evidence>
<sequence length="400" mass="46834">MVNLITSLHTVNGQHEPAYLETNMIANDRNTNTFRVIQEQTAFMAFEWKPMAHKDFNYVFLVQDVYFWSDVTAKVYEGNMGLLEAIGEPCEVSKYRAEGHNGNIFFSHFQTYDITYKRVPRIENVQIGLLSIITSLHTVNGQHEPAYLETNMIANDRNTNTFRVIQEQTAFMAFEWKPMAHKDFNYVFLVQDVYFWSDVTAKVYEGNMGLLEAIGEPCEVSKYRAEGHNGNIFFSHFQTYDITYKRVPRIENVQIGLLSSPYRHLMWKRERSACEPTDSTIIFRGYSTQQLQMFTISSDKVEHYVKDFQTEEGIEEVFILFNKHGNRFSLPTMVITSLHTVNGQHEPAYLETNMIANDRNTNTFRVIQEQTAFMAFEWKPMAHKDFNYVFWSKMYTFGLM</sequence>
<proteinExistence type="predicted"/>
<dbReference type="InParanoid" id="A0A5K4FAR9"/>
<evidence type="ECO:0000313" key="2">
    <source>
        <dbReference type="WBParaSite" id="Smp_341850.2"/>
    </source>
</evidence>
<dbReference type="WBParaSite" id="Smp_341850.2">
    <property type="protein sequence ID" value="Smp_341850.2"/>
    <property type="gene ID" value="Smp_341850"/>
</dbReference>
<accession>A0A5K4FAR9</accession>
<dbReference type="AlphaFoldDB" id="A0A5K4FAR9"/>
<reference evidence="1" key="1">
    <citation type="journal article" date="2012" name="PLoS Negl. Trop. Dis.">
        <title>A systematically improved high quality genome and transcriptome of the human blood fluke Schistosoma mansoni.</title>
        <authorList>
            <person name="Protasio A.V."/>
            <person name="Tsai I.J."/>
            <person name="Babbage A."/>
            <person name="Nichol S."/>
            <person name="Hunt M."/>
            <person name="Aslett M.A."/>
            <person name="De Silva N."/>
            <person name="Velarde G.S."/>
            <person name="Anderson T.J."/>
            <person name="Clark R.C."/>
            <person name="Davidson C."/>
            <person name="Dillon G.P."/>
            <person name="Holroyd N.E."/>
            <person name="LoVerde P.T."/>
            <person name="Lloyd C."/>
            <person name="McQuillan J."/>
            <person name="Oliveira G."/>
            <person name="Otto T.D."/>
            <person name="Parker-Manuel S.J."/>
            <person name="Quail M.A."/>
            <person name="Wilson R.A."/>
            <person name="Zerlotini A."/>
            <person name="Dunne D.W."/>
            <person name="Berriman M."/>
        </authorList>
    </citation>
    <scope>NUCLEOTIDE SEQUENCE [LARGE SCALE GENOMIC DNA]</scope>
    <source>
        <strain evidence="1">Puerto Rican</strain>
    </source>
</reference>
<keyword evidence="1" id="KW-1185">Reference proteome</keyword>
<organism evidence="1 2">
    <name type="scientific">Schistosoma mansoni</name>
    <name type="common">Blood fluke</name>
    <dbReference type="NCBI Taxonomy" id="6183"/>
    <lineage>
        <taxon>Eukaryota</taxon>
        <taxon>Metazoa</taxon>
        <taxon>Spiralia</taxon>
        <taxon>Lophotrochozoa</taxon>
        <taxon>Platyhelminthes</taxon>
        <taxon>Trematoda</taxon>
        <taxon>Digenea</taxon>
        <taxon>Strigeidida</taxon>
        <taxon>Schistosomatoidea</taxon>
        <taxon>Schistosomatidae</taxon>
        <taxon>Schistosoma</taxon>
    </lineage>
</organism>
<protein>
    <submittedName>
        <fullName evidence="2">Sortilin-related receptor</fullName>
    </submittedName>
</protein>
<dbReference type="Proteomes" id="UP000008854">
    <property type="component" value="Unassembled WGS sequence"/>
</dbReference>
<reference evidence="2" key="2">
    <citation type="submission" date="2019-11" db="UniProtKB">
        <authorList>
            <consortium name="WormBaseParasite"/>
        </authorList>
    </citation>
    <scope>IDENTIFICATION</scope>
    <source>
        <strain evidence="2">Puerto Rican</strain>
    </source>
</reference>